<feature type="non-terminal residue" evidence="9">
    <location>
        <position position="546"/>
    </location>
</feature>
<evidence type="ECO:0000256" key="4">
    <source>
        <dbReference type="ARBA" id="ARBA00023125"/>
    </source>
</evidence>
<evidence type="ECO:0000256" key="3">
    <source>
        <dbReference type="ARBA" id="ARBA00023015"/>
    </source>
</evidence>
<feature type="compositionally biased region" description="Basic and acidic residues" evidence="7">
    <location>
        <begin position="85"/>
        <end position="100"/>
    </location>
</feature>
<keyword evidence="4" id="KW-0238">DNA-binding</keyword>
<feature type="compositionally biased region" description="Low complexity" evidence="7">
    <location>
        <begin position="125"/>
        <end position="154"/>
    </location>
</feature>
<dbReference type="PANTHER" id="PTHR10812">
    <property type="entry name" value="TRANSCRIPTION FACTOR AP-2"/>
    <property type="match status" value="1"/>
</dbReference>
<reference evidence="10" key="1">
    <citation type="submission" date="2022-10" db="EMBL/GenBank/DDBJ databases">
        <title>Genome assembly of Pristionchus species.</title>
        <authorList>
            <person name="Yoshida K."/>
            <person name="Sommer R.J."/>
        </authorList>
    </citation>
    <scope>NUCLEOTIDE SEQUENCE [LARGE SCALE GENOMIC DNA]</scope>
    <source>
        <strain evidence="10">RS5460</strain>
    </source>
</reference>
<dbReference type="GO" id="GO:0000981">
    <property type="term" value="F:DNA-binding transcription factor activity, RNA polymerase II-specific"/>
    <property type="evidence" value="ECO:0007669"/>
    <property type="project" value="TreeGrafter"/>
</dbReference>
<feature type="region of interest" description="Disordered" evidence="7">
    <location>
        <begin position="1"/>
        <end position="54"/>
    </location>
</feature>
<evidence type="ECO:0000313" key="10">
    <source>
        <dbReference type="Proteomes" id="UP001328107"/>
    </source>
</evidence>
<keyword evidence="3" id="KW-0805">Transcription regulation</keyword>
<dbReference type="InterPro" id="IPR004979">
    <property type="entry name" value="TF_AP2"/>
</dbReference>
<accession>A0AAN5I1R4</accession>
<keyword evidence="10" id="KW-1185">Reference proteome</keyword>
<feature type="region of interest" description="Disordered" evidence="7">
    <location>
        <begin position="121"/>
        <end position="174"/>
    </location>
</feature>
<comment type="similarity">
    <text evidence="2">Belongs to the AP-2 family.</text>
</comment>
<evidence type="ECO:0000256" key="7">
    <source>
        <dbReference type="SAM" id="MobiDB-lite"/>
    </source>
</evidence>
<proteinExistence type="inferred from homology"/>
<feature type="domain" description="Transcription factor AP-2 C-terminal" evidence="8">
    <location>
        <begin position="224"/>
        <end position="420"/>
    </location>
</feature>
<keyword evidence="6" id="KW-0539">Nucleus</keyword>
<dbReference type="EMBL" id="BTRK01000004">
    <property type="protein sequence ID" value="GMR48613.1"/>
    <property type="molecule type" value="Genomic_DNA"/>
</dbReference>
<dbReference type="GO" id="GO:0000977">
    <property type="term" value="F:RNA polymerase II transcription regulatory region sequence-specific DNA binding"/>
    <property type="evidence" value="ECO:0007669"/>
    <property type="project" value="TreeGrafter"/>
</dbReference>
<feature type="compositionally biased region" description="Acidic residues" evidence="7">
    <location>
        <begin position="160"/>
        <end position="170"/>
    </location>
</feature>
<feature type="compositionally biased region" description="Polar residues" evidence="7">
    <location>
        <begin position="1"/>
        <end position="10"/>
    </location>
</feature>
<dbReference type="AlphaFoldDB" id="A0AAN5I1R4"/>
<dbReference type="GO" id="GO:0042127">
    <property type="term" value="P:regulation of cell population proliferation"/>
    <property type="evidence" value="ECO:0007669"/>
    <property type="project" value="TreeGrafter"/>
</dbReference>
<dbReference type="Proteomes" id="UP001328107">
    <property type="component" value="Unassembled WGS sequence"/>
</dbReference>
<evidence type="ECO:0000259" key="8">
    <source>
        <dbReference type="Pfam" id="PF03299"/>
    </source>
</evidence>
<evidence type="ECO:0000256" key="2">
    <source>
        <dbReference type="ARBA" id="ARBA00007770"/>
    </source>
</evidence>
<dbReference type="InterPro" id="IPR013854">
    <property type="entry name" value="TF_AP2_C"/>
</dbReference>
<evidence type="ECO:0000313" key="9">
    <source>
        <dbReference type="EMBL" id="GMR48613.1"/>
    </source>
</evidence>
<protein>
    <recommendedName>
        <fullName evidence="8">Transcription factor AP-2 C-terminal domain-containing protein</fullName>
    </recommendedName>
</protein>
<organism evidence="9 10">
    <name type="scientific">Pristionchus mayeri</name>
    <dbReference type="NCBI Taxonomy" id="1317129"/>
    <lineage>
        <taxon>Eukaryota</taxon>
        <taxon>Metazoa</taxon>
        <taxon>Ecdysozoa</taxon>
        <taxon>Nematoda</taxon>
        <taxon>Chromadorea</taxon>
        <taxon>Rhabditida</taxon>
        <taxon>Rhabditina</taxon>
        <taxon>Diplogasteromorpha</taxon>
        <taxon>Diplogasteroidea</taxon>
        <taxon>Neodiplogasteridae</taxon>
        <taxon>Pristionchus</taxon>
    </lineage>
</organism>
<feature type="non-terminal residue" evidence="9">
    <location>
        <position position="1"/>
    </location>
</feature>
<evidence type="ECO:0000256" key="6">
    <source>
        <dbReference type="ARBA" id="ARBA00023242"/>
    </source>
</evidence>
<dbReference type="PANTHER" id="PTHR10812:SF17">
    <property type="entry name" value="TRANSCRIPTION FACTOR AP-2, ISOFORM D"/>
    <property type="match status" value="1"/>
</dbReference>
<evidence type="ECO:0000256" key="5">
    <source>
        <dbReference type="ARBA" id="ARBA00023163"/>
    </source>
</evidence>
<sequence length="546" mass="57315">ARSSLLNAISDSLMAKAEGDGRGGGGSCSPAPKKRPTSPPEGDTPCKKQQLSTGLLPETAAPIFDISMFGAAAAGMHKQKSMNRPHHEYTLDPSETESRASSKSPLEAVLDSLGLTKPLAININGPPSSSSHSHPLLPSSSGPSTALTTSSSMLTHDDSPSDSESDDAVDMGDIGGAAASGALAPSLSSAAAADDVMLPSGDSLSPFLQSVLAGTVRAADSDIFCTVPGRLSLLSQASKYSVTVGEIRRRLGNPESLNASLLGGILRRAKSKNGGKMLRDAIQAVGMELPVGRRKSIKISLLTSLVEGEAHQLGRDFSSLCATEFPAIEMAAVAVKKAQLKSCSEDDAVVRKRLEQIEAAKELTREFIQLANVLNVKKEQPTTAEPTPLEDGLQHFELATHGFGVQAIVTGLHTFSRFLEVQRAQLRASPAAEEEEAAASASAFTQVACCSGRTQSSDSRGSPSLPQSLLTLSGALPQVKEEEMESAAVAAPPPPLPAPIPIRPPMEQRLAEQQLQHPPPPFQQLNPTMQALLSNHLLLALLQQQR</sequence>
<evidence type="ECO:0000256" key="1">
    <source>
        <dbReference type="ARBA" id="ARBA00004123"/>
    </source>
</evidence>
<comment type="subcellular location">
    <subcellularLocation>
        <location evidence="1">Nucleus</location>
    </subcellularLocation>
</comment>
<dbReference type="Pfam" id="PF03299">
    <property type="entry name" value="TF_AP-2"/>
    <property type="match status" value="1"/>
</dbReference>
<gene>
    <name evidence="9" type="ORF">PMAYCL1PPCAC_18808</name>
</gene>
<feature type="region of interest" description="Disordered" evidence="7">
    <location>
        <begin position="77"/>
        <end position="105"/>
    </location>
</feature>
<comment type="caution">
    <text evidence="9">The sequence shown here is derived from an EMBL/GenBank/DDBJ whole genome shotgun (WGS) entry which is preliminary data.</text>
</comment>
<keyword evidence="5" id="KW-0804">Transcription</keyword>
<dbReference type="GO" id="GO:0005634">
    <property type="term" value="C:nucleus"/>
    <property type="evidence" value="ECO:0007669"/>
    <property type="project" value="UniProtKB-SubCell"/>
</dbReference>
<name>A0AAN5I1R4_9BILA</name>
<dbReference type="PRINTS" id="PR01748">
    <property type="entry name" value="AP2TNSCPFCT"/>
</dbReference>